<proteinExistence type="predicted"/>
<gene>
    <name evidence="2" type="ORF">GCM10022207_47390</name>
</gene>
<accession>A0ABP7KFN6</accession>
<keyword evidence="3" id="KW-1185">Reference proteome</keyword>
<dbReference type="Proteomes" id="UP001501563">
    <property type="component" value="Unassembled WGS sequence"/>
</dbReference>
<name>A0ABP7KFN6_9ACTN</name>
<comment type="caution">
    <text evidence="2">The sequence shown here is derived from an EMBL/GenBank/DDBJ whole genome shotgun (WGS) entry which is preliminary data.</text>
</comment>
<protein>
    <submittedName>
        <fullName evidence="2">Uncharacterized protein</fullName>
    </submittedName>
</protein>
<sequence length="72" mass="7929">MRRTPWGPTGEGAQKIAIKRSWHTMTVTAAGPRRSGTERFCQKDGLITSSAAVASDQAPRRERETAARTMIE</sequence>
<reference evidence="3" key="1">
    <citation type="journal article" date="2019" name="Int. J. Syst. Evol. Microbiol.">
        <title>The Global Catalogue of Microorganisms (GCM) 10K type strain sequencing project: providing services to taxonomists for standard genome sequencing and annotation.</title>
        <authorList>
            <consortium name="The Broad Institute Genomics Platform"/>
            <consortium name="The Broad Institute Genome Sequencing Center for Infectious Disease"/>
            <person name="Wu L."/>
            <person name="Ma J."/>
        </authorList>
    </citation>
    <scope>NUCLEOTIDE SEQUENCE [LARGE SCALE GENOMIC DNA]</scope>
    <source>
        <strain evidence="3">JCM 16578</strain>
    </source>
</reference>
<evidence type="ECO:0000256" key="1">
    <source>
        <dbReference type="SAM" id="MobiDB-lite"/>
    </source>
</evidence>
<organism evidence="2 3">
    <name type="scientific">Streptomyces lannensis</name>
    <dbReference type="NCBI Taxonomy" id="766498"/>
    <lineage>
        <taxon>Bacteria</taxon>
        <taxon>Bacillati</taxon>
        <taxon>Actinomycetota</taxon>
        <taxon>Actinomycetes</taxon>
        <taxon>Kitasatosporales</taxon>
        <taxon>Streptomycetaceae</taxon>
        <taxon>Streptomyces</taxon>
    </lineage>
</organism>
<evidence type="ECO:0000313" key="2">
    <source>
        <dbReference type="EMBL" id="GAA3875984.1"/>
    </source>
</evidence>
<feature type="compositionally biased region" description="Basic and acidic residues" evidence="1">
    <location>
        <begin position="58"/>
        <end position="72"/>
    </location>
</feature>
<evidence type="ECO:0000313" key="3">
    <source>
        <dbReference type="Proteomes" id="UP001501563"/>
    </source>
</evidence>
<dbReference type="EMBL" id="BAAAZA010000013">
    <property type="protein sequence ID" value="GAA3875984.1"/>
    <property type="molecule type" value="Genomic_DNA"/>
</dbReference>
<feature type="region of interest" description="Disordered" evidence="1">
    <location>
        <begin position="51"/>
        <end position="72"/>
    </location>
</feature>